<keyword evidence="4 7" id="KW-0547">Nucleotide-binding</keyword>
<dbReference type="InterPro" id="IPR039430">
    <property type="entry name" value="Thymidylate_kin-like_dom"/>
</dbReference>
<gene>
    <name evidence="7" type="primary">tmk</name>
    <name evidence="9" type="ORF">SAMN02745176_02482</name>
</gene>
<comment type="caution">
    <text evidence="7">Lacks conserved residue(s) required for the propagation of feature annotation.</text>
</comment>
<dbReference type="GO" id="GO:0005737">
    <property type="term" value="C:cytoplasm"/>
    <property type="evidence" value="ECO:0007669"/>
    <property type="project" value="TreeGrafter"/>
</dbReference>
<dbReference type="GO" id="GO:0005524">
    <property type="term" value="F:ATP binding"/>
    <property type="evidence" value="ECO:0007669"/>
    <property type="project" value="UniProtKB-UniRule"/>
</dbReference>
<evidence type="ECO:0000256" key="5">
    <source>
        <dbReference type="ARBA" id="ARBA00022777"/>
    </source>
</evidence>
<evidence type="ECO:0000256" key="2">
    <source>
        <dbReference type="ARBA" id="ARBA00022679"/>
    </source>
</evidence>
<comment type="similarity">
    <text evidence="1 7">Belongs to the thymidylate kinase family.</text>
</comment>
<proteinExistence type="inferred from homology"/>
<dbReference type="GO" id="GO:0006233">
    <property type="term" value="P:dTDP biosynthetic process"/>
    <property type="evidence" value="ECO:0007669"/>
    <property type="project" value="InterPro"/>
</dbReference>
<comment type="function">
    <text evidence="7">Phosphorylation of dTMP to form dTDP in both de novo and salvage pathways of dTTP synthesis.</text>
</comment>
<dbReference type="RefSeq" id="WP_175548415.1">
    <property type="nucleotide sequence ID" value="NZ_FQZS01000016.1"/>
</dbReference>
<evidence type="ECO:0000313" key="9">
    <source>
        <dbReference type="EMBL" id="SHJ12213.1"/>
    </source>
</evidence>
<keyword evidence="5 7" id="KW-0418">Kinase</keyword>
<evidence type="ECO:0000259" key="8">
    <source>
        <dbReference type="Pfam" id="PF02223"/>
    </source>
</evidence>
<evidence type="ECO:0000256" key="6">
    <source>
        <dbReference type="ARBA" id="ARBA00022840"/>
    </source>
</evidence>
<dbReference type="AlphaFoldDB" id="A0A1M6GQL2"/>
<reference evidence="9 10" key="1">
    <citation type="submission" date="2016-11" db="EMBL/GenBank/DDBJ databases">
        <authorList>
            <person name="Jaros S."/>
            <person name="Januszkiewicz K."/>
            <person name="Wedrychowicz H."/>
        </authorList>
    </citation>
    <scope>NUCLEOTIDE SEQUENCE [LARGE SCALE GENOMIC DNA]</scope>
    <source>
        <strain evidence="9 10">DSM 19022</strain>
    </source>
</reference>
<dbReference type="HAMAP" id="MF_00165">
    <property type="entry name" value="Thymidylate_kinase"/>
    <property type="match status" value="1"/>
</dbReference>
<dbReference type="NCBIfam" id="TIGR00041">
    <property type="entry name" value="DTMP_kinase"/>
    <property type="match status" value="1"/>
</dbReference>
<dbReference type="STRING" id="1122184.SAMN02745176_02482"/>
<comment type="catalytic activity">
    <reaction evidence="7">
        <text>dTMP + ATP = dTDP + ADP</text>
        <dbReference type="Rhea" id="RHEA:13517"/>
        <dbReference type="ChEBI" id="CHEBI:30616"/>
        <dbReference type="ChEBI" id="CHEBI:58369"/>
        <dbReference type="ChEBI" id="CHEBI:63528"/>
        <dbReference type="ChEBI" id="CHEBI:456216"/>
        <dbReference type="EC" id="2.7.4.9"/>
    </reaction>
</comment>
<dbReference type="PANTHER" id="PTHR10344:SF1">
    <property type="entry name" value="THYMIDYLATE KINASE"/>
    <property type="match status" value="1"/>
</dbReference>
<evidence type="ECO:0000313" key="10">
    <source>
        <dbReference type="Proteomes" id="UP000184442"/>
    </source>
</evidence>
<dbReference type="Gene3D" id="3.40.50.300">
    <property type="entry name" value="P-loop containing nucleotide triphosphate hydrolases"/>
    <property type="match status" value="1"/>
</dbReference>
<evidence type="ECO:0000256" key="3">
    <source>
        <dbReference type="ARBA" id="ARBA00022727"/>
    </source>
</evidence>
<feature type="domain" description="Thymidylate kinase-like" evidence="8">
    <location>
        <begin position="10"/>
        <end position="189"/>
    </location>
</feature>
<dbReference type="EMBL" id="FQZS01000016">
    <property type="protein sequence ID" value="SHJ12213.1"/>
    <property type="molecule type" value="Genomic_DNA"/>
</dbReference>
<dbReference type="SUPFAM" id="SSF52540">
    <property type="entry name" value="P-loop containing nucleoside triphosphate hydrolases"/>
    <property type="match status" value="1"/>
</dbReference>
<keyword evidence="3 7" id="KW-0545">Nucleotide biosynthesis</keyword>
<protein>
    <recommendedName>
        <fullName evidence="7">Thymidylate kinase</fullName>
        <ecNumber evidence="7">2.7.4.9</ecNumber>
    </recommendedName>
    <alternativeName>
        <fullName evidence="7">dTMP kinase</fullName>
    </alternativeName>
</protein>
<evidence type="ECO:0000256" key="1">
    <source>
        <dbReference type="ARBA" id="ARBA00009776"/>
    </source>
</evidence>
<organism evidence="9 10">
    <name type="scientific">Lutispora thermophila DSM 19022</name>
    <dbReference type="NCBI Taxonomy" id="1122184"/>
    <lineage>
        <taxon>Bacteria</taxon>
        <taxon>Bacillati</taxon>
        <taxon>Bacillota</taxon>
        <taxon>Clostridia</taxon>
        <taxon>Lutisporales</taxon>
        <taxon>Lutisporaceae</taxon>
        <taxon>Lutispora</taxon>
    </lineage>
</organism>
<dbReference type="GO" id="GO:0006227">
    <property type="term" value="P:dUDP biosynthetic process"/>
    <property type="evidence" value="ECO:0007669"/>
    <property type="project" value="TreeGrafter"/>
</dbReference>
<dbReference type="CDD" id="cd01672">
    <property type="entry name" value="TMPK"/>
    <property type="match status" value="1"/>
</dbReference>
<dbReference type="GO" id="GO:0004798">
    <property type="term" value="F:dTMP kinase activity"/>
    <property type="evidence" value="ECO:0007669"/>
    <property type="project" value="UniProtKB-UniRule"/>
</dbReference>
<dbReference type="InterPro" id="IPR018094">
    <property type="entry name" value="Thymidylate_kinase"/>
</dbReference>
<keyword evidence="6 7" id="KW-0067">ATP-binding</keyword>
<name>A0A1M6GQL2_9FIRM</name>
<dbReference type="PANTHER" id="PTHR10344">
    <property type="entry name" value="THYMIDYLATE KINASE"/>
    <property type="match status" value="1"/>
</dbReference>
<dbReference type="Proteomes" id="UP000184442">
    <property type="component" value="Unassembled WGS sequence"/>
</dbReference>
<sequence length="204" mass="24225">MNKKGILIVFEGMDQSGKGTQSRLFVEKLIKSGYSVEYMHFHDIETPLGKEIQSFLDGKRKYNPLVRQLLYTANRYEKVEHIEKVLQEKDFLIIDRYIPSGIAYGMANGLDFDWMVKLESRLPQPDIVVLIDISTNTSRSRKHEEQRDVYEKNYDYLDKVREAYHILADKYMYIVIDGEREKELVHEEVWEKVWNKINVNKINE</sequence>
<evidence type="ECO:0000256" key="7">
    <source>
        <dbReference type="HAMAP-Rule" id="MF_00165"/>
    </source>
</evidence>
<evidence type="ECO:0000256" key="4">
    <source>
        <dbReference type="ARBA" id="ARBA00022741"/>
    </source>
</evidence>
<keyword evidence="10" id="KW-1185">Reference proteome</keyword>
<dbReference type="InterPro" id="IPR027417">
    <property type="entry name" value="P-loop_NTPase"/>
</dbReference>
<keyword evidence="2 7" id="KW-0808">Transferase</keyword>
<dbReference type="Pfam" id="PF02223">
    <property type="entry name" value="Thymidylate_kin"/>
    <property type="match status" value="1"/>
</dbReference>
<dbReference type="EC" id="2.7.4.9" evidence="7"/>
<dbReference type="GO" id="GO:0006235">
    <property type="term" value="P:dTTP biosynthetic process"/>
    <property type="evidence" value="ECO:0007669"/>
    <property type="project" value="UniProtKB-UniRule"/>
</dbReference>
<accession>A0A1M6GQL2</accession>